<dbReference type="VEuPathDB" id="FungiDB:PYU1_G006493"/>
<proteinExistence type="predicted"/>
<name>K3WNG3_GLOUD</name>
<dbReference type="InterPro" id="IPR036770">
    <property type="entry name" value="Ankyrin_rpt-contain_sf"/>
</dbReference>
<dbReference type="PROSITE" id="PS50088">
    <property type="entry name" value="ANK_REPEAT"/>
    <property type="match status" value="2"/>
</dbReference>
<dbReference type="OMA" id="GANWNIT"/>
<evidence type="ECO:0000313" key="4">
    <source>
        <dbReference type="EnsemblProtists" id="PYU1_T006505"/>
    </source>
</evidence>
<dbReference type="SMART" id="SM00248">
    <property type="entry name" value="ANK"/>
    <property type="match status" value="2"/>
</dbReference>
<reference evidence="5" key="1">
    <citation type="journal article" date="2010" name="Genome Biol.">
        <title>Genome sequence of the necrotrophic plant pathogen Pythium ultimum reveals original pathogenicity mechanisms and effector repertoire.</title>
        <authorList>
            <person name="Levesque C.A."/>
            <person name="Brouwer H."/>
            <person name="Cano L."/>
            <person name="Hamilton J.P."/>
            <person name="Holt C."/>
            <person name="Huitema E."/>
            <person name="Raffaele S."/>
            <person name="Robideau G.P."/>
            <person name="Thines M."/>
            <person name="Win J."/>
            <person name="Zerillo M.M."/>
            <person name="Beakes G.W."/>
            <person name="Boore J.L."/>
            <person name="Busam D."/>
            <person name="Dumas B."/>
            <person name="Ferriera S."/>
            <person name="Fuerstenberg S.I."/>
            <person name="Gachon C.M."/>
            <person name="Gaulin E."/>
            <person name="Govers F."/>
            <person name="Grenville-Briggs L."/>
            <person name="Horner N."/>
            <person name="Hostetler J."/>
            <person name="Jiang R.H."/>
            <person name="Johnson J."/>
            <person name="Krajaejun T."/>
            <person name="Lin H."/>
            <person name="Meijer H.J."/>
            <person name="Moore B."/>
            <person name="Morris P."/>
            <person name="Phuntmart V."/>
            <person name="Puiu D."/>
            <person name="Shetty J."/>
            <person name="Stajich J.E."/>
            <person name="Tripathy S."/>
            <person name="Wawra S."/>
            <person name="van West P."/>
            <person name="Whitty B.R."/>
            <person name="Coutinho P.M."/>
            <person name="Henrissat B."/>
            <person name="Martin F."/>
            <person name="Thomas P.D."/>
            <person name="Tyler B.M."/>
            <person name="De Vries R.P."/>
            <person name="Kamoun S."/>
            <person name="Yandell M."/>
            <person name="Tisserat N."/>
            <person name="Buell C.R."/>
        </authorList>
    </citation>
    <scope>NUCLEOTIDE SEQUENCE</scope>
    <source>
        <strain evidence="5">DAOM:BR144</strain>
    </source>
</reference>
<dbReference type="PANTHER" id="PTHR24171">
    <property type="entry name" value="ANKYRIN REPEAT DOMAIN-CONTAINING PROTEIN 39-RELATED"/>
    <property type="match status" value="1"/>
</dbReference>
<dbReference type="Gene3D" id="1.25.40.20">
    <property type="entry name" value="Ankyrin repeat-containing domain"/>
    <property type="match status" value="1"/>
</dbReference>
<keyword evidence="1" id="KW-0677">Repeat</keyword>
<evidence type="ECO:0000256" key="3">
    <source>
        <dbReference type="PROSITE-ProRule" id="PRU00023"/>
    </source>
</evidence>
<keyword evidence="2 3" id="KW-0040">ANK repeat</keyword>
<keyword evidence="5" id="KW-1185">Reference proteome</keyword>
<dbReference type="EMBL" id="GL376604">
    <property type="status" value="NOT_ANNOTATED_CDS"/>
    <property type="molecule type" value="Genomic_DNA"/>
</dbReference>
<evidence type="ECO:0000256" key="1">
    <source>
        <dbReference type="ARBA" id="ARBA00022737"/>
    </source>
</evidence>
<protein>
    <submittedName>
        <fullName evidence="4">Uncharacterized protein</fullName>
    </submittedName>
</protein>
<dbReference type="Proteomes" id="UP000019132">
    <property type="component" value="Unassembled WGS sequence"/>
</dbReference>
<dbReference type="SUPFAM" id="SSF48403">
    <property type="entry name" value="Ankyrin repeat"/>
    <property type="match status" value="1"/>
</dbReference>
<dbReference type="InterPro" id="IPR002110">
    <property type="entry name" value="Ankyrin_rpt"/>
</dbReference>
<dbReference type="STRING" id="431595.K3WNG3"/>
<dbReference type="EnsemblProtists" id="PYU1_T006505">
    <property type="protein sequence ID" value="PYU1_T006505"/>
    <property type="gene ID" value="PYU1_G006493"/>
</dbReference>
<dbReference type="eggNOG" id="KOG4177">
    <property type="taxonomic scope" value="Eukaryota"/>
</dbReference>
<feature type="repeat" description="ANK" evidence="3">
    <location>
        <begin position="28"/>
        <end position="60"/>
    </location>
</feature>
<dbReference type="InParanoid" id="K3WNG3"/>
<dbReference type="PANTHER" id="PTHR24171:SF9">
    <property type="entry name" value="ANKYRIN REPEAT DOMAIN-CONTAINING PROTEIN 39"/>
    <property type="match status" value="1"/>
</dbReference>
<dbReference type="Pfam" id="PF12796">
    <property type="entry name" value="Ank_2"/>
    <property type="match status" value="1"/>
</dbReference>
<feature type="repeat" description="ANK" evidence="3">
    <location>
        <begin position="62"/>
        <end position="94"/>
    </location>
</feature>
<evidence type="ECO:0000256" key="2">
    <source>
        <dbReference type="ARBA" id="ARBA00023043"/>
    </source>
</evidence>
<organism evidence="4 5">
    <name type="scientific">Globisporangium ultimum (strain ATCC 200006 / CBS 805.95 / DAOM BR144)</name>
    <name type="common">Pythium ultimum</name>
    <dbReference type="NCBI Taxonomy" id="431595"/>
    <lineage>
        <taxon>Eukaryota</taxon>
        <taxon>Sar</taxon>
        <taxon>Stramenopiles</taxon>
        <taxon>Oomycota</taxon>
        <taxon>Peronosporomycetes</taxon>
        <taxon>Pythiales</taxon>
        <taxon>Pythiaceae</taxon>
        <taxon>Globisporangium</taxon>
    </lineage>
</organism>
<sequence length="96" mass="10788">MLRDVRAPEERHDELQPHGASVDICLLSGIHPLHRAVSIGDLDMVDLLLQFGANASERAAWGWYTPLHLACKYGHEGIIWLLLKHGANWNITDKVN</sequence>
<dbReference type="PROSITE" id="PS50297">
    <property type="entry name" value="ANK_REP_REGION"/>
    <property type="match status" value="2"/>
</dbReference>
<accession>K3WNG3</accession>
<dbReference type="HOGENOM" id="CLU_2364292_0_0_1"/>
<dbReference type="AlphaFoldDB" id="K3WNG3"/>
<evidence type="ECO:0000313" key="5">
    <source>
        <dbReference type="Proteomes" id="UP000019132"/>
    </source>
</evidence>
<reference evidence="4" key="3">
    <citation type="submission" date="2015-02" db="UniProtKB">
        <authorList>
            <consortium name="EnsemblProtists"/>
        </authorList>
    </citation>
    <scope>IDENTIFICATION</scope>
    <source>
        <strain evidence="4">DAOM BR144</strain>
    </source>
</reference>
<reference evidence="5" key="2">
    <citation type="submission" date="2010-04" db="EMBL/GenBank/DDBJ databases">
        <authorList>
            <person name="Buell R."/>
            <person name="Hamilton J."/>
            <person name="Hostetler J."/>
        </authorList>
    </citation>
    <scope>NUCLEOTIDE SEQUENCE [LARGE SCALE GENOMIC DNA]</scope>
    <source>
        <strain evidence="5">DAOM:BR144</strain>
    </source>
</reference>